<evidence type="ECO:0000313" key="1">
    <source>
        <dbReference type="EMBL" id="MCW8087790.1"/>
    </source>
</evidence>
<dbReference type="RefSeq" id="WP_301591995.1">
    <property type="nucleotide sequence ID" value="NZ_JAPFQI010000021.1"/>
</dbReference>
<dbReference type="EMBL" id="JAPFQI010000021">
    <property type="protein sequence ID" value="MCW8087790.1"/>
    <property type="molecule type" value="Genomic_DNA"/>
</dbReference>
<reference evidence="1 2" key="1">
    <citation type="submission" date="2022-10" db="EMBL/GenBank/DDBJ databases">
        <title>Roseococcus glaciei nov., sp. nov., isolated from glacier.</title>
        <authorList>
            <person name="Liu Q."/>
            <person name="Xin Y.-H."/>
        </authorList>
    </citation>
    <scope>NUCLEOTIDE SEQUENCE [LARGE SCALE GENOMIC DNA]</scope>
    <source>
        <strain evidence="1 2">MDT2-1-1</strain>
    </source>
</reference>
<comment type="caution">
    <text evidence="1">The sequence shown here is derived from an EMBL/GenBank/DDBJ whole genome shotgun (WGS) entry which is preliminary data.</text>
</comment>
<protein>
    <submittedName>
        <fullName evidence="1">Uncharacterized protein</fullName>
    </submittedName>
</protein>
<evidence type="ECO:0000313" key="2">
    <source>
        <dbReference type="Proteomes" id="UP001526430"/>
    </source>
</evidence>
<gene>
    <name evidence="1" type="ORF">OF850_19460</name>
</gene>
<proteinExistence type="predicted"/>
<sequence>MRRALILPLLALPLMGQGLPRPRCDFAGAMTTLRAAEAMAAQPVSGLLQGRELGASLRAAAEALPPRLLACGCRELAALAREAAEAAAPAESEGSAARIGVALENARFRLRLVREGFGAQGCR</sequence>
<dbReference type="Proteomes" id="UP001526430">
    <property type="component" value="Unassembled WGS sequence"/>
</dbReference>
<accession>A0ABT3P052</accession>
<organism evidence="1 2">
    <name type="scientific">Sabulicella glaciei</name>
    <dbReference type="NCBI Taxonomy" id="2984948"/>
    <lineage>
        <taxon>Bacteria</taxon>
        <taxon>Pseudomonadati</taxon>
        <taxon>Pseudomonadota</taxon>
        <taxon>Alphaproteobacteria</taxon>
        <taxon>Acetobacterales</taxon>
        <taxon>Acetobacteraceae</taxon>
        <taxon>Sabulicella</taxon>
    </lineage>
</organism>
<keyword evidence="2" id="KW-1185">Reference proteome</keyword>
<name>A0ABT3P052_9PROT</name>